<gene>
    <name evidence="1" type="ORF">A2419_02165</name>
</gene>
<proteinExistence type="predicted"/>
<reference evidence="1 2" key="1">
    <citation type="journal article" date="2016" name="Nat. Commun.">
        <title>Thousands of microbial genomes shed light on interconnected biogeochemical processes in an aquifer system.</title>
        <authorList>
            <person name="Anantharaman K."/>
            <person name="Brown C.T."/>
            <person name="Hug L.A."/>
            <person name="Sharon I."/>
            <person name="Castelle C.J."/>
            <person name="Probst A.J."/>
            <person name="Thomas B.C."/>
            <person name="Singh A."/>
            <person name="Wilkins M.J."/>
            <person name="Karaoz U."/>
            <person name="Brodie E.L."/>
            <person name="Williams K.H."/>
            <person name="Hubbard S.S."/>
            <person name="Banfield J.F."/>
        </authorList>
    </citation>
    <scope>NUCLEOTIDE SEQUENCE [LARGE SCALE GENOMIC DNA]</scope>
</reference>
<evidence type="ECO:0000313" key="1">
    <source>
        <dbReference type="EMBL" id="OGC88524.1"/>
    </source>
</evidence>
<dbReference type="STRING" id="1797247.A2419_02165"/>
<name>A0A1F4Y3T2_9BACT</name>
<dbReference type="EMBL" id="MEXB01000008">
    <property type="protein sequence ID" value="OGC88524.1"/>
    <property type="molecule type" value="Genomic_DNA"/>
</dbReference>
<protein>
    <submittedName>
        <fullName evidence="1">Uncharacterized protein</fullName>
    </submittedName>
</protein>
<sequence length="125" mass="15054">MLETSEPSVDGLWGTVKEAKSPLERSHACHKLMDVAERSGNLELWENIGRHFIELLERDDLSPEVSDHYVRQCPDEAFIVIAQIWTRRKPFAGWICRRDNLRRVETRQAEERRQRERRLWKRHRH</sequence>
<dbReference type="AlphaFoldDB" id="A0A1F4Y3T2"/>
<evidence type="ECO:0000313" key="2">
    <source>
        <dbReference type="Proteomes" id="UP000176568"/>
    </source>
</evidence>
<comment type="caution">
    <text evidence="1">The sequence shown here is derived from an EMBL/GenBank/DDBJ whole genome shotgun (WGS) entry which is preliminary data.</text>
</comment>
<dbReference type="Proteomes" id="UP000176568">
    <property type="component" value="Unassembled WGS sequence"/>
</dbReference>
<accession>A0A1F4Y3T2</accession>
<organism evidence="1 2">
    <name type="scientific">Candidatus Adlerbacteria bacterium RIFOXYC1_FULL_48_26</name>
    <dbReference type="NCBI Taxonomy" id="1797247"/>
    <lineage>
        <taxon>Bacteria</taxon>
        <taxon>Candidatus Adleribacteriota</taxon>
    </lineage>
</organism>